<evidence type="ECO:0000313" key="2">
    <source>
        <dbReference type="Proteomes" id="UP000288096"/>
    </source>
</evidence>
<dbReference type="RefSeq" id="WP_124327478.1">
    <property type="nucleotide sequence ID" value="NZ_BEXT01000001.1"/>
</dbReference>
<dbReference type="HAMAP" id="MF_00582">
    <property type="entry name" value="UPF0215"/>
    <property type="match status" value="1"/>
</dbReference>
<dbReference type="Gene3D" id="3.30.2170.10">
    <property type="entry name" value="archaeoglobus fulgidus dsm 4304 superfamily"/>
    <property type="match status" value="1"/>
</dbReference>
<evidence type="ECO:0000313" key="1">
    <source>
        <dbReference type="EMBL" id="GBC60019.1"/>
    </source>
</evidence>
<dbReference type="Proteomes" id="UP000288096">
    <property type="component" value="Unassembled WGS sequence"/>
</dbReference>
<accession>A0A401FSS6</accession>
<reference evidence="2" key="1">
    <citation type="submission" date="2017-11" db="EMBL/GenBank/DDBJ databases">
        <authorList>
            <person name="Watanabe M."/>
            <person name="Kojima H."/>
        </authorList>
    </citation>
    <scope>NUCLEOTIDE SEQUENCE [LARGE SCALE GENOMIC DNA]</scope>
    <source>
        <strain evidence="2">Tokyo 01</strain>
    </source>
</reference>
<dbReference type="PIRSF" id="PIRSF006380">
    <property type="entry name" value="UCP006380"/>
    <property type="match status" value="1"/>
</dbReference>
<name>A0A401FSS6_9BACT</name>
<dbReference type="OrthoDB" id="25804at2"/>
<dbReference type="AlphaFoldDB" id="A0A401FSS6"/>
<gene>
    <name evidence="1" type="ORF">DENIS_0961</name>
</gene>
<protein>
    <submittedName>
        <fullName evidence="1">Uncharacterized protein</fullName>
    </submittedName>
</protein>
<organism evidence="1 2">
    <name type="scientific">Desulfonema ishimotonii</name>
    <dbReference type="NCBI Taxonomy" id="45657"/>
    <lineage>
        <taxon>Bacteria</taxon>
        <taxon>Pseudomonadati</taxon>
        <taxon>Thermodesulfobacteriota</taxon>
        <taxon>Desulfobacteria</taxon>
        <taxon>Desulfobacterales</taxon>
        <taxon>Desulfococcaceae</taxon>
        <taxon>Desulfonema</taxon>
    </lineage>
</organism>
<dbReference type="EMBL" id="BEXT01000001">
    <property type="protein sequence ID" value="GBC60019.1"/>
    <property type="molecule type" value="Genomic_DNA"/>
</dbReference>
<dbReference type="Pfam" id="PF01949">
    <property type="entry name" value="Endo_dU"/>
    <property type="match status" value="1"/>
</dbReference>
<keyword evidence="2" id="KW-1185">Reference proteome</keyword>
<dbReference type="PANTHER" id="PTHR39518:SF2">
    <property type="entry name" value="UPF0215 PROTEIN MJ1150"/>
    <property type="match status" value="1"/>
</dbReference>
<dbReference type="PANTHER" id="PTHR39518">
    <property type="entry name" value="UPF0215 PROTEIN MJ1150"/>
    <property type="match status" value="1"/>
</dbReference>
<proteinExistence type="inferred from homology"/>
<sequence length="189" mass="20463">MARGRLSNVIAFDDAPFPRHHRGPVRIVGTVFADLRFDGVLMGEVEKDGADAAESLTRLVASSKFAGHARLIMLQGVALGGFNVVDVFHIHRALKMPVLVVARRQPDMAATERALRHHVPGGAEKWAIIERIGPMEPAGNVWVQRVGLTPEQADSVVRRFSVHSNIPEPIRVAHLIAGALSDGQSRGAP</sequence>
<dbReference type="InterPro" id="IPR002802">
    <property type="entry name" value="Endo_dU"/>
</dbReference>
<comment type="caution">
    <text evidence="1">The sequence shown here is derived from an EMBL/GenBank/DDBJ whole genome shotgun (WGS) entry which is preliminary data.</text>
</comment>
<reference evidence="2" key="2">
    <citation type="submission" date="2019-01" db="EMBL/GenBank/DDBJ databases">
        <title>Genome sequence of Desulfonema ishimotonii strain Tokyo 01.</title>
        <authorList>
            <person name="Fukui M."/>
        </authorList>
    </citation>
    <scope>NUCLEOTIDE SEQUENCE [LARGE SCALE GENOMIC DNA]</scope>
    <source>
        <strain evidence="2">Tokyo 01</strain>
    </source>
</reference>